<evidence type="ECO:0000313" key="2">
    <source>
        <dbReference type="Proteomes" id="UP000306719"/>
    </source>
</evidence>
<protein>
    <submittedName>
        <fullName evidence="1">Uncharacterized protein</fullName>
    </submittedName>
</protein>
<proteinExistence type="predicted"/>
<gene>
    <name evidence="1" type="ORF">CWB98_10735</name>
</gene>
<sequence>MQYLYLFFLLCFSSLVYSREVGDVADFIFADLYIDKQLFPEGTELITPDYDHYFISQANLNTLLTSELTIDFSSKKVSGQLWGETVNFSVDEESIVTLDGEPHIRTDQLSQLNIASTFNARTQVLIVDTQQRHPKSLEKKREERKLILTAMNKKRANQVVLKDQYQWYTAPYVDVQLSASQSKHNTNSTAYVTINQDLAHHQANIVLTESNQDQLNGKLLLTRELSDKIEYQVGDLQGISGVLLDSSGGGLGIQYGTQHSAAGKPLIIEGHAEPGSDVELYRNDALFDLVRVNDSGQYRFRPLQIYNSEHSYHLMIQHPDGRRERREVMTQAKSGYNAGQWYPTLTAYTTKASVLRKTRFNPEEKYINPQFNYVLTDQDEINFGKEWLHNLRQKKSLYYLGWERIGQPGKAKWHVKAGKDEHWYYDFKWLKPLSEVHNVSLSAQKGVGLFGSEKINTLSYELNLSDWQASSSFGLSRINKVQFKSLDTYLSYRSGSGSLAGSFGHIEGGDSREQSYSLIGSLSGNWGRARLNWNKTQGLLELNTLALSYAHQFAGYYGTLQLRRSLSERRNVSSLTLSKTFDSLAISANAAYHEASGWQFGLSCSFSFYGPSPLNTMTSQSARNNSALKIRAFYDRNSNQRFDASEPYLPHVTIMHNGNEADILEQGDEKTLLYLPGNRPATLEIEHNEMDALYLQPEFGLIEANLHPGANQTLDIPFHLQFEAEGLIILMNKNGEEADISGRIPIALTRLTSGEKTVLYTEPDGFFFFDKLKQGAYHLEISPDYIEDKALTCDPCQLSFTLNEQSEQLVVLDDLRLIPNDIADPVH</sequence>
<dbReference type="RefSeq" id="WP_138544845.1">
    <property type="nucleotide sequence ID" value="NZ_PNCJ01000014.1"/>
</dbReference>
<dbReference type="Proteomes" id="UP000306719">
    <property type="component" value="Unassembled WGS sequence"/>
</dbReference>
<dbReference type="OrthoDB" id="6276880at2"/>
<accession>A0A5S3X0C9</accession>
<comment type="caution">
    <text evidence="1">The sequence shown here is derived from an EMBL/GenBank/DDBJ whole genome shotgun (WGS) entry which is preliminary data.</text>
</comment>
<reference evidence="1 2" key="1">
    <citation type="submission" date="2018-01" db="EMBL/GenBank/DDBJ databases">
        <authorList>
            <person name="Paulsen S."/>
            <person name="Gram L.K."/>
        </authorList>
    </citation>
    <scope>NUCLEOTIDE SEQUENCE [LARGE SCALE GENOMIC DNA]</scope>
    <source>
        <strain evidence="1 2">S2599</strain>
    </source>
</reference>
<reference evidence="2" key="2">
    <citation type="submission" date="2019-06" db="EMBL/GenBank/DDBJ databases">
        <title>Co-occurence of chitin degradation, pigmentation and bioactivity in marine Pseudoalteromonas.</title>
        <authorList>
            <person name="Sonnenschein E.C."/>
            <person name="Bech P.K."/>
        </authorList>
    </citation>
    <scope>NUCLEOTIDE SEQUENCE [LARGE SCALE GENOMIC DNA]</scope>
    <source>
        <strain evidence="2">S2599</strain>
    </source>
</reference>
<dbReference type="EMBL" id="PNCJ01000014">
    <property type="protein sequence ID" value="TMP37644.1"/>
    <property type="molecule type" value="Genomic_DNA"/>
</dbReference>
<evidence type="ECO:0000313" key="1">
    <source>
        <dbReference type="EMBL" id="TMP37644.1"/>
    </source>
</evidence>
<name>A0A5S3X0C9_9GAMM</name>
<organism evidence="1 2">
    <name type="scientific">Pseudoalteromonas rubra</name>
    <dbReference type="NCBI Taxonomy" id="43658"/>
    <lineage>
        <taxon>Bacteria</taxon>
        <taxon>Pseudomonadati</taxon>
        <taxon>Pseudomonadota</taxon>
        <taxon>Gammaproteobacteria</taxon>
        <taxon>Alteromonadales</taxon>
        <taxon>Pseudoalteromonadaceae</taxon>
        <taxon>Pseudoalteromonas</taxon>
    </lineage>
</organism>
<dbReference type="AlphaFoldDB" id="A0A5S3X0C9"/>